<evidence type="ECO:0000256" key="1">
    <source>
        <dbReference type="SAM" id="MobiDB-lite"/>
    </source>
</evidence>
<dbReference type="Proteomes" id="UP000254259">
    <property type="component" value="Plasmid CBM2636_mp"/>
</dbReference>
<organism evidence="2 3">
    <name type="scientific">Cupriavidus taiwanensis</name>
    <dbReference type="NCBI Taxonomy" id="164546"/>
    <lineage>
        <taxon>Bacteria</taxon>
        <taxon>Pseudomonadati</taxon>
        <taxon>Pseudomonadota</taxon>
        <taxon>Betaproteobacteria</taxon>
        <taxon>Burkholderiales</taxon>
        <taxon>Burkholderiaceae</taxon>
        <taxon>Cupriavidus</taxon>
    </lineage>
</organism>
<sequence>MVNQQTGCQAPCESGNWQPGMTTGDNHEKRPQNPRQTFPTVVIPAGSTATYPPRPQTADRDGA</sequence>
<feature type="region of interest" description="Disordered" evidence="1">
    <location>
        <begin position="1"/>
        <end position="63"/>
    </location>
</feature>
<protein>
    <submittedName>
        <fullName evidence="2">Uncharacterized protein</fullName>
    </submittedName>
</protein>
<evidence type="ECO:0000313" key="3">
    <source>
        <dbReference type="Proteomes" id="UP000254259"/>
    </source>
</evidence>
<feature type="compositionally biased region" description="Polar residues" evidence="1">
    <location>
        <begin position="15"/>
        <end position="24"/>
    </location>
</feature>
<keyword evidence="2" id="KW-0614">Plasmid</keyword>
<gene>
    <name evidence="2" type="ORF">CBM2636_MP21364</name>
</gene>
<name>A0A9Q7UWK8_9BURK</name>
<dbReference type="EMBL" id="LT984814">
    <property type="protein sequence ID" value="SPD68514.1"/>
    <property type="molecule type" value="Genomic_DNA"/>
</dbReference>
<proteinExistence type="predicted"/>
<dbReference type="AlphaFoldDB" id="A0A9Q7UWK8"/>
<evidence type="ECO:0000313" key="2">
    <source>
        <dbReference type="EMBL" id="SPD68514.1"/>
    </source>
</evidence>
<reference evidence="2 3" key="1">
    <citation type="submission" date="2018-01" db="EMBL/GenBank/DDBJ databases">
        <authorList>
            <person name="Clerissi C."/>
        </authorList>
    </citation>
    <scope>NUCLEOTIDE SEQUENCE [LARGE SCALE GENOMIC DNA]</scope>
    <source>
        <strain evidence="2">Cupriavidus taiwanensis SWF 66322</strain>
        <plasmid evidence="3">cbm2636_mp</plasmid>
    </source>
</reference>
<geneLocation type="plasmid" evidence="3">
    <name>cbm2636_mp</name>
</geneLocation>
<accession>A0A9Q7UWK8</accession>